<dbReference type="PANTHER" id="PTHR40980">
    <property type="entry name" value="PLUG DOMAIN-CONTAINING PROTEIN"/>
    <property type="match status" value="1"/>
</dbReference>
<dbReference type="InterPro" id="IPR039426">
    <property type="entry name" value="TonB-dep_rcpt-like"/>
</dbReference>
<keyword evidence="2 8" id="KW-0813">Transport</keyword>
<keyword evidence="6 8" id="KW-0472">Membrane</keyword>
<evidence type="ECO:0000256" key="7">
    <source>
        <dbReference type="ARBA" id="ARBA00023237"/>
    </source>
</evidence>
<dbReference type="Gene3D" id="2.170.130.10">
    <property type="entry name" value="TonB-dependent receptor, plug domain"/>
    <property type="match status" value="1"/>
</dbReference>
<keyword evidence="14" id="KW-1185">Reference proteome</keyword>
<feature type="chain" id="PRO_5046739319" evidence="10">
    <location>
        <begin position="19"/>
        <end position="941"/>
    </location>
</feature>
<dbReference type="Gene3D" id="2.60.40.1120">
    <property type="entry name" value="Carboxypeptidase-like, regulatory domain"/>
    <property type="match status" value="1"/>
</dbReference>
<evidence type="ECO:0000256" key="8">
    <source>
        <dbReference type="PROSITE-ProRule" id="PRU01360"/>
    </source>
</evidence>
<dbReference type="InterPro" id="IPR008969">
    <property type="entry name" value="CarboxyPept-like_regulatory"/>
</dbReference>
<proteinExistence type="inferred from homology"/>
<dbReference type="InterPro" id="IPR036942">
    <property type="entry name" value="Beta-barrel_TonB_sf"/>
</dbReference>
<keyword evidence="7 8" id="KW-0998">Cell outer membrane</keyword>
<sequence length="941" mass="103692">MKTLVQLFFFLFTVISVAQNGSIVGKLTDTDYNNEPLPFANIFIKGTTKGVTSDIDGLYSIENVGPGTYTVVYSFVGYETVEIPNVKVVADKVTNVDVPMGASAAALDEVVIKTTTRRESAVALLLEQKKAVGITQSIGAEDLSRKGVGDAESAVTKVTGIKKQAGIKNVFVRGLGDRYNSTTLNELPLPSEDPEYKNISLDFFASDIIESVGINKTFSTPIYGDVAGANINIVSKELNGSGSLQFSISPEVNSRAIGKTFLTMDNAKYIGNIHNVSVPIKDLGVHSFDNNYKPEMQNAQLNSSYSLSGGKRFALGDNSLSVFFVGKFDNKYEFREGTSDRINASGNYRQQFDRTEYIYNVSKLGMGNIKYRFAGGDYIAVNSLFIKNNGQSVADYYGLRAGLTENDEPGNPVRALIRRQQENENNLFVNQLLTSFTLTEKLSLEAGASYNTIRGYEPDRRTNTYVIDVNENIARAASGSALNNRFYSNLEENDLAGKLYLDYALNGKNEDSNNSRVRLGYNYRDTDRTFNYTQINYLFDSPAVVDIDNPDTSLFNQESLNAGIFRLTTNRGDGRDGTDPFRPFSYSGDRKIHAGLAEVAYDFSDKFSANAGVRYEQVKQEVTFDTNLASTDDPNTDPSLIDENFILPSFNLKYNFNENSIVRMAGSKTYTLPQFKEVAPFLYEDVTFNSFGNPSLLTAENYNVDLKYEYYFSPGEIIAVTGFYKNIKNAINRIEVNSAASELSYVNTGDANVGGIEFELRKDLIRFADESGAEKSLTFGLNGSYLYSNQKLEDVPTDDLTVRFTNQEDELEGSSPLVIGSDLTLNLKKGSTGITSSLVFNYNSESIYSLGTGGDDANPGSGKNNIMLSSIATLDFINRIAINENFGIKLNIKNILDPEYKLSQDVNNIGVANPTLPDGQETTIETFKRGVLFSAGVSYSF</sequence>
<feature type="signal peptide" evidence="10">
    <location>
        <begin position="1"/>
        <end position="18"/>
    </location>
</feature>
<dbReference type="SUPFAM" id="SSF49464">
    <property type="entry name" value="Carboxypeptidase regulatory domain-like"/>
    <property type="match status" value="1"/>
</dbReference>
<dbReference type="SUPFAM" id="SSF56935">
    <property type="entry name" value="Porins"/>
    <property type="match status" value="1"/>
</dbReference>
<name>A0ABS5S3N2_9FLAO</name>
<comment type="caution">
    <text evidence="13">The sequence shown here is derived from an EMBL/GenBank/DDBJ whole genome shotgun (WGS) entry which is preliminary data.</text>
</comment>
<keyword evidence="5 9" id="KW-0798">TonB box</keyword>
<organism evidence="13 14">
    <name type="scientific">Aequorivita echinoideorum</name>
    <dbReference type="NCBI Taxonomy" id="1549647"/>
    <lineage>
        <taxon>Bacteria</taxon>
        <taxon>Pseudomonadati</taxon>
        <taxon>Bacteroidota</taxon>
        <taxon>Flavobacteriia</taxon>
        <taxon>Flavobacteriales</taxon>
        <taxon>Flavobacteriaceae</taxon>
        <taxon>Aequorivita</taxon>
    </lineage>
</organism>
<dbReference type="InterPro" id="IPR037066">
    <property type="entry name" value="Plug_dom_sf"/>
</dbReference>
<evidence type="ECO:0000256" key="3">
    <source>
        <dbReference type="ARBA" id="ARBA00022452"/>
    </source>
</evidence>
<keyword evidence="13" id="KW-0675">Receptor</keyword>
<dbReference type="RefSeq" id="WP_214112662.1">
    <property type="nucleotide sequence ID" value="NZ_JAHCTB010000002.1"/>
</dbReference>
<evidence type="ECO:0000313" key="14">
    <source>
        <dbReference type="Proteomes" id="UP001297092"/>
    </source>
</evidence>
<dbReference type="PANTHER" id="PTHR40980:SF5">
    <property type="entry name" value="TONB-DEPENDENT RECEPTOR"/>
    <property type="match status" value="1"/>
</dbReference>
<dbReference type="Pfam" id="PF07715">
    <property type="entry name" value="Plug"/>
    <property type="match status" value="1"/>
</dbReference>
<gene>
    <name evidence="13" type="ORF">KIV10_06455</name>
</gene>
<evidence type="ECO:0000313" key="13">
    <source>
        <dbReference type="EMBL" id="MBT0607817.1"/>
    </source>
</evidence>
<feature type="domain" description="TonB-dependent receptor plug" evidence="12">
    <location>
        <begin position="129"/>
        <end position="227"/>
    </location>
</feature>
<reference evidence="13 14" key="1">
    <citation type="submission" date="2021-05" db="EMBL/GenBank/DDBJ databases">
        <title>Aequorivita echinoideorum JCM 30378 genome.</title>
        <authorList>
            <person name="Zhang H."/>
            <person name="Li C."/>
        </authorList>
    </citation>
    <scope>NUCLEOTIDE SEQUENCE [LARGE SCALE GENOMIC DNA]</scope>
    <source>
        <strain evidence="13 14">JCM30378</strain>
    </source>
</reference>
<comment type="similarity">
    <text evidence="8 9">Belongs to the TonB-dependent receptor family.</text>
</comment>
<accession>A0ABS5S3N2</accession>
<feature type="domain" description="TonB-dependent receptor-like beta-barrel" evidence="11">
    <location>
        <begin position="473"/>
        <end position="895"/>
    </location>
</feature>
<evidence type="ECO:0000256" key="5">
    <source>
        <dbReference type="ARBA" id="ARBA00023077"/>
    </source>
</evidence>
<keyword evidence="3 8" id="KW-1134">Transmembrane beta strand</keyword>
<evidence type="ECO:0000256" key="4">
    <source>
        <dbReference type="ARBA" id="ARBA00022692"/>
    </source>
</evidence>
<dbReference type="Pfam" id="PF00593">
    <property type="entry name" value="TonB_dep_Rec_b-barrel"/>
    <property type="match status" value="1"/>
</dbReference>
<keyword evidence="10" id="KW-0732">Signal</keyword>
<protein>
    <submittedName>
        <fullName evidence="13">TonB-dependent receptor</fullName>
    </submittedName>
</protein>
<keyword evidence="4 8" id="KW-0812">Transmembrane</keyword>
<dbReference type="Proteomes" id="UP001297092">
    <property type="component" value="Unassembled WGS sequence"/>
</dbReference>
<comment type="subcellular location">
    <subcellularLocation>
        <location evidence="1 8">Cell outer membrane</location>
        <topology evidence="1 8">Multi-pass membrane protein</topology>
    </subcellularLocation>
</comment>
<dbReference type="Pfam" id="PF13715">
    <property type="entry name" value="CarbopepD_reg_2"/>
    <property type="match status" value="1"/>
</dbReference>
<evidence type="ECO:0000256" key="1">
    <source>
        <dbReference type="ARBA" id="ARBA00004571"/>
    </source>
</evidence>
<dbReference type="Gene3D" id="2.40.170.20">
    <property type="entry name" value="TonB-dependent receptor, beta-barrel domain"/>
    <property type="match status" value="1"/>
</dbReference>
<dbReference type="InterPro" id="IPR012910">
    <property type="entry name" value="Plug_dom"/>
</dbReference>
<dbReference type="EMBL" id="JAHCTB010000002">
    <property type="protein sequence ID" value="MBT0607817.1"/>
    <property type="molecule type" value="Genomic_DNA"/>
</dbReference>
<evidence type="ECO:0000256" key="9">
    <source>
        <dbReference type="RuleBase" id="RU003357"/>
    </source>
</evidence>
<evidence type="ECO:0000259" key="12">
    <source>
        <dbReference type="Pfam" id="PF07715"/>
    </source>
</evidence>
<evidence type="ECO:0000256" key="2">
    <source>
        <dbReference type="ARBA" id="ARBA00022448"/>
    </source>
</evidence>
<evidence type="ECO:0000256" key="6">
    <source>
        <dbReference type="ARBA" id="ARBA00023136"/>
    </source>
</evidence>
<dbReference type="PROSITE" id="PS52016">
    <property type="entry name" value="TONB_DEPENDENT_REC_3"/>
    <property type="match status" value="1"/>
</dbReference>
<evidence type="ECO:0000256" key="10">
    <source>
        <dbReference type="SAM" id="SignalP"/>
    </source>
</evidence>
<evidence type="ECO:0000259" key="11">
    <source>
        <dbReference type="Pfam" id="PF00593"/>
    </source>
</evidence>
<dbReference type="InterPro" id="IPR000531">
    <property type="entry name" value="Beta-barrel_TonB"/>
</dbReference>